<evidence type="ECO:0000313" key="2">
    <source>
        <dbReference type="Proteomes" id="UP000186102"/>
    </source>
</evidence>
<name>A0A1Q8QVS4_9FIRM</name>
<dbReference type="InterPro" id="IPR052926">
    <property type="entry name" value="Metallo-beta-lactamase_dom"/>
</dbReference>
<comment type="caution">
    <text evidence="1">The sequence shown here is derived from an EMBL/GenBank/DDBJ whole genome shotgun (WGS) entry which is preliminary data.</text>
</comment>
<dbReference type="GO" id="GO:0016787">
    <property type="term" value="F:hydrolase activity"/>
    <property type="evidence" value="ECO:0007669"/>
    <property type="project" value="UniProtKB-KW"/>
</dbReference>
<organism evidence="1 2">
    <name type="scientific">Desulfosporosinus metallidurans</name>
    <dbReference type="NCBI Taxonomy" id="1888891"/>
    <lineage>
        <taxon>Bacteria</taxon>
        <taxon>Bacillati</taxon>
        <taxon>Bacillota</taxon>
        <taxon>Clostridia</taxon>
        <taxon>Eubacteriales</taxon>
        <taxon>Desulfitobacteriaceae</taxon>
        <taxon>Desulfosporosinus</taxon>
    </lineage>
</organism>
<dbReference type="EMBL" id="MLBF01000018">
    <property type="protein sequence ID" value="OLN31430.1"/>
    <property type="molecule type" value="Genomic_DNA"/>
</dbReference>
<dbReference type="PANTHER" id="PTHR13754">
    <property type="entry name" value="METALLO-BETA-LACTAMASE SUPERFAMILY PROTEIN"/>
    <property type="match status" value="1"/>
</dbReference>
<dbReference type="AlphaFoldDB" id="A0A1Q8QVS4"/>
<gene>
    <name evidence="1" type="ORF">DSOL_2603</name>
</gene>
<protein>
    <submittedName>
        <fullName evidence="1">Metal dependent hydrolase</fullName>
    </submittedName>
</protein>
<dbReference type="Gene3D" id="3.60.15.10">
    <property type="entry name" value="Ribonuclease Z/Hydroxyacylglutathione hydrolase-like"/>
    <property type="match status" value="1"/>
</dbReference>
<evidence type="ECO:0000313" key="1">
    <source>
        <dbReference type="EMBL" id="OLN31430.1"/>
    </source>
</evidence>
<dbReference type="GO" id="GO:0016740">
    <property type="term" value="F:transferase activity"/>
    <property type="evidence" value="ECO:0007669"/>
    <property type="project" value="TreeGrafter"/>
</dbReference>
<proteinExistence type="predicted"/>
<dbReference type="InterPro" id="IPR036866">
    <property type="entry name" value="RibonucZ/Hydroxyglut_hydro"/>
</dbReference>
<accession>A0A1Q8QVS4</accession>
<dbReference type="STRING" id="1888891.DSOL_2603"/>
<keyword evidence="1" id="KW-0378">Hydrolase</keyword>
<keyword evidence="2" id="KW-1185">Reference proteome</keyword>
<reference evidence="1 2" key="1">
    <citation type="submission" date="2016-09" db="EMBL/GenBank/DDBJ databases">
        <title>Complete genome of Desulfosporosinus sp. OL.</title>
        <authorList>
            <person name="Mardanov A."/>
            <person name="Beletsky A."/>
            <person name="Panova A."/>
            <person name="Karnachuk O."/>
            <person name="Ravin N."/>
        </authorList>
    </citation>
    <scope>NUCLEOTIDE SEQUENCE [LARGE SCALE GENOMIC DNA]</scope>
    <source>
        <strain evidence="1 2">OL</strain>
    </source>
</reference>
<dbReference type="PANTHER" id="PTHR13754:SF13">
    <property type="entry name" value="METALLO-BETA-LACTAMASE SUPERFAMILY PROTEIN (AFU_ORTHOLOGUE AFUA_3G07630)"/>
    <property type="match status" value="1"/>
</dbReference>
<sequence>MPNDRFIFVGNQIVIDEELELCSNVKGTVLNPSGNKDLLTKLESSLVQDDFAHEQNLIIKEDGKTLLVAGCAHNGIVKIIDHLRATGNDSPDHGIRGFHLYNRSADKHEDPAIVRLITEYLKNTGSKYYTCHCTGLESYKILKEIMGEKIGYLATGSQLII</sequence>
<dbReference type="RefSeq" id="WP_075365197.1">
    <property type="nucleotide sequence ID" value="NZ_MLBF01000018.1"/>
</dbReference>
<dbReference type="Proteomes" id="UP000186102">
    <property type="component" value="Unassembled WGS sequence"/>
</dbReference>
<dbReference type="OrthoDB" id="9803916at2"/>